<accession>A0ABX0GU09</accession>
<dbReference type="Proteomes" id="UP000800981">
    <property type="component" value="Unassembled WGS sequence"/>
</dbReference>
<keyword evidence="2" id="KW-1185">Reference proteome</keyword>
<evidence type="ECO:0000313" key="2">
    <source>
        <dbReference type="Proteomes" id="UP000800981"/>
    </source>
</evidence>
<proteinExistence type="predicted"/>
<sequence>MDPKLVYSFSAWVDVAADSYEDLLELQRLAVEAGLETRLTRVPDGGFDHHLRVSVAGDDPRLADAINDFRIRVDQLVTQAVDSAV</sequence>
<protein>
    <submittedName>
        <fullName evidence="1">Uncharacterized protein</fullName>
    </submittedName>
</protein>
<name>A0ABX0GU09_9ACTN</name>
<comment type="caution">
    <text evidence="1">The sequence shown here is derived from an EMBL/GenBank/DDBJ whole genome shotgun (WGS) entry which is preliminary data.</text>
</comment>
<gene>
    <name evidence="1" type="ORF">G9H71_03265</name>
</gene>
<reference evidence="1 2" key="1">
    <citation type="submission" date="2020-03" db="EMBL/GenBank/DDBJ databases">
        <title>Two novel Motilibacter sp.</title>
        <authorList>
            <person name="Liu S."/>
        </authorList>
    </citation>
    <scope>NUCLEOTIDE SEQUENCE [LARGE SCALE GENOMIC DNA]</scope>
    <source>
        <strain evidence="1 2">E257</strain>
    </source>
</reference>
<evidence type="ECO:0000313" key="1">
    <source>
        <dbReference type="EMBL" id="NHC12798.1"/>
    </source>
</evidence>
<organism evidence="1 2">
    <name type="scientific">Motilibacter deserti</name>
    <dbReference type="NCBI Taxonomy" id="2714956"/>
    <lineage>
        <taxon>Bacteria</taxon>
        <taxon>Bacillati</taxon>
        <taxon>Actinomycetota</taxon>
        <taxon>Actinomycetes</taxon>
        <taxon>Motilibacterales</taxon>
        <taxon>Motilibacteraceae</taxon>
        <taxon>Motilibacter</taxon>
    </lineage>
</organism>
<dbReference type="RefSeq" id="WP_166277756.1">
    <property type="nucleotide sequence ID" value="NZ_JAANNP010000001.1"/>
</dbReference>
<dbReference type="EMBL" id="JAANNP010000001">
    <property type="protein sequence ID" value="NHC12798.1"/>
    <property type="molecule type" value="Genomic_DNA"/>
</dbReference>